<evidence type="ECO:0000259" key="2">
    <source>
        <dbReference type="PROSITE" id="PS51154"/>
    </source>
</evidence>
<sequence length="370" mass="42028">MPFKIIRNDITKMNTEAIVNTANDHAAVGTGCDSAVYEAAGYQELLEYRKKHIGFVEEGGAFITPGFQLQAKYIIHAVSPYYVDGKHGEEKKLRSCYSKSLQLAKENGVKSIAFPLISTGGFGYPKEEGIRIAADEINTFLLSNEMLIYLVVFGRKATALGEKLYPDLESYIDHNYVESVREKEYGKSSEQSIRLWRERSSSNIDRRPNKNNGMQEKQPKLFLSGVDSQPCGFGEDEASFLDFEGLHEGKLEERMSHLSDTFSEYLMYLIQERKMENAEVWKRAIVDKKIFSKIKNNVNYHPNKLTALCLCVGAKLNLDETRDLLARAGYALSPCDKTDIIFSYFIENEIYDMIELDIQLEEHGLPCIIS</sequence>
<reference evidence="3 4" key="1">
    <citation type="submission" date="2024-03" db="EMBL/GenBank/DDBJ databases">
        <title>Human intestinal bacterial collection.</title>
        <authorList>
            <person name="Pauvert C."/>
            <person name="Hitch T.C.A."/>
            <person name="Clavel T."/>
        </authorList>
    </citation>
    <scope>NUCLEOTIDE SEQUENCE [LARGE SCALE GENOMIC DNA]</scope>
    <source>
        <strain evidence="3 4">CLA-AA-H95</strain>
    </source>
</reference>
<dbReference type="SMART" id="SM00506">
    <property type="entry name" value="A1pp"/>
    <property type="match status" value="1"/>
</dbReference>
<dbReference type="Pfam" id="PF01661">
    <property type="entry name" value="Macro"/>
    <property type="match status" value="1"/>
</dbReference>
<dbReference type="PANTHER" id="PTHR11106">
    <property type="entry name" value="GANGLIOSIDE INDUCED DIFFERENTIATION ASSOCIATED PROTEIN 2-RELATED"/>
    <property type="match status" value="1"/>
</dbReference>
<dbReference type="InterPro" id="IPR043472">
    <property type="entry name" value="Macro_dom-like"/>
</dbReference>
<dbReference type="InterPro" id="IPR002589">
    <property type="entry name" value="Macro_dom"/>
</dbReference>
<protein>
    <submittedName>
        <fullName evidence="3">Macro domain-containing protein</fullName>
    </submittedName>
</protein>
<feature type="region of interest" description="Disordered" evidence="1">
    <location>
        <begin position="198"/>
        <end position="217"/>
    </location>
</feature>
<proteinExistence type="predicted"/>
<dbReference type="PANTHER" id="PTHR11106:SF27">
    <property type="entry name" value="MACRO DOMAIN-CONTAINING PROTEIN"/>
    <property type="match status" value="1"/>
</dbReference>
<keyword evidence="4" id="KW-1185">Reference proteome</keyword>
<organism evidence="3 4">
    <name type="scientific">Blautia intestinihominis</name>
    <dbReference type="NCBI Taxonomy" id="3133152"/>
    <lineage>
        <taxon>Bacteria</taxon>
        <taxon>Bacillati</taxon>
        <taxon>Bacillota</taxon>
        <taxon>Clostridia</taxon>
        <taxon>Lachnospirales</taxon>
        <taxon>Lachnospiraceae</taxon>
        <taxon>Blautia</taxon>
    </lineage>
</organism>
<feature type="domain" description="Macro" evidence="2">
    <location>
        <begin position="1"/>
        <end position="169"/>
    </location>
</feature>
<evidence type="ECO:0000313" key="3">
    <source>
        <dbReference type="EMBL" id="MEQ2357535.1"/>
    </source>
</evidence>
<evidence type="ECO:0000313" key="4">
    <source>
        <dbReference type="Proteomes" id="UP001446032"/>
    </source>
</evidence>
<accession>A0ABV1AHB4</accession>
<gene>
    <name evidence="3" type="ORF">WMO75_04115</name>
</gene>
<dbReference type="PROSITE" id="PS51154">
    <property type="entry name" value="MACRO"/>
    <property type="match status" value="1"/>
</dbReference>
<dbReference type="Gene3D" id="3.40.220.10">
    <property type="entry name" value="Leucine Aminopeptidase, subunit E, domain 1"/>
    <property type="match status" value="1"/>
</dbReference>
<feature type="compositionally biased region" description="Basic and acidic residues" evidence="1">
    <location>
        <begin position="198"/>
        <end position="208"/>
    </location>
</feature>
<name>A0ABV1AHB4_9FIRM</name>
<evidence type="ECO:0000256" key="1">
    <source>
        <dbReference type="SAM" id="MobiDB-lite"/>
    </source>
</evidence>
<dbReference type="RefSeq" id="WP_118252698.1">
    <property type="nucleotide sequence ID" value="NZ_JBBMEI010000008.1"/>
</dbReference>
<dbReference type="SUPFAM" id="SSF52949">
    <property type="entry name" value="Macro domain-like"/>
    <property type="match status" value="1"/>
</dbReference>
<comment type="caution">
    <text evidence="3">The sequence shown here is derived from an EMBL/GenBank/DDBJ whole genome shotgun (WGS) entry which is preliminary data.</text>
</comment>
<dbReference type="EMBL" id="JBBMEI010000008">
    <property type="protein sequence ID" value="MEQ2357535.1"/>
    <property type="molecule type" value="Genomic_DNA"/>
</dbReference>
<dbReference type="Proteomes" id="UP001446032">
    <property type="component" value="Unassembled WGS sequence"/>
</dbReference>